<comment type="similarity">
    <text evidence="5">Belongs to the Rap family.</text>
</comment>
<dbReference type="PANTHER" id="PTHR46630:SF1">
    <property type="entry name" value="TETRATRICOPEPTIDE REPEAT PROTEIN 29"/>
    <property type="match status" value="1"/>
</dbReference>
<keyword evidence="6" id="KW-0175">Coiled coil</keyword>
<evidence type="ECO:0000256" key="1">
    <source>
        <dbReference type="ARBA" id="ARBA00004496"/>
    </source>
</evidence>
<dbReference type="SUPFAM" id="SSF48452">
    <property type="entry name" value="TPR-like"/>
    <property type="match status" value="2"/>
</dbReference>
<feature type="coiled-coil region" evidence="6">
    <location>
        <begin position="347"/>
        <end position="374"/>
    </location>
</feature>
<dbReference type="STRING" id="1382798.PK35_13125"/>
<dbReference type="PATRIC" id="fig|1382798.3.peg.1186"/>
<dbReference type="InterPro" id="IPR000792">
    <property type="entry name" value="Tscrpt_reg_LuxR_C"/>
</dbReference>
<reference evidence="9 10" key="1">
    <citation type="journal article" date="2015" name="Antonie Van Leeuwenhoek">
        <title>Tamlana nanhaiensis sp. nov., isolated from surface seawater collected from the South China Sea.</title>
        <authorList>
            <person name="Liu X."/>
            <person name="Lai Q."/>
            <person name="Du Y."/>
            <person name="Li G."/>
            <person name="Sun F."/>
            <person name="Shao Z."/>
        </authorList>
    </citation>
    <scope>NUCLEOTIDE SEQUENCE [LARGE SCALE GENOMIC DNA]</scope>
    <source>
        <strain evidence="9 10">FHC16</strain>
    </source>
</reference>
<dbReference type="GO" id="GO:0005737">
    <property type="term" value="C:cytoplasm"/>
    <property type="evidence" value="ECO:0007669"/>
    <property type="project" value="UniProtKB-SubCell"/>
</dbReference>
<feature type="coiled-coil region" evidence="6">
    <location>
        <begin position="295"/>
        <end position="322"/>
    </location>
</feature>
<keyword evidence="10" id="KW-1185">Reference proteome</keyword>
<keyword evidence="7" id="KW-0472">Membrane</keyword>
<dbReference type="InterPro" id="IPR019734">
    <property type="entry name" value="TPR_rpt"/>
</dbReference>
<dbReference type="PANTHER" id="PTHR46630">
    <property type="entry name" value="TETRATRICOPEPTIDE REPEAT PROTEIN 29"/>
    <property type="match status" value="1"/>
</dbReference>
<keyword evidence="3" id="KW-0677">Repeat</keyword>
<protein>
    <recommendedName>
        <fullName evidence="8">HTH luxR-type domain-containing protein</fullName>
    </recommendedName>
</protein>
<keyword evidence="7" id="KW-1133">Transmembrane helix</keyword>
<gene>
    <name evidence="9" type="ORF">PK35_13125</name>
</gene>
<evidence type="ECO:0000256" key="5">
    <source>
        <dbReference type="ARBA" id="ARBA00038253"/>
    </source>
</evidence>
<evidence type="ECO:0000256" key="2">
    <source>
        <dbReference type="ARBA" id="ARBA00022490"/>
    </source>
</evidence>
<comment type="caution">
    <text evidence="9">The sequence shown here is derived from an EMBL/GenBank/DDBJ whole genome shotgun (WGS) entry which is preliminary data.</text>
</comment>
<sequence length="524" mass="59729">MRYSKQLFIGVFLILVGFLGAQELEVSKHVTQKINQLKQALILANKTSDTMLLAKNYIQLADFYKSLGLDSEAIKNYHTAQEFQLKNDSLFVYANNQIAAIHQNLKQFDEAKTYLNESVFLAEKINYKKGLATANAILGSVFEKLGDYNKALQYENNSLSIFKALKDSTGIALTNENIGSIYEDLEQYKLAQTFFEKANTFETDSLSDLKINILNNLGDVKRKQGFILEGLKFSEKALQLALKSGNISQEESALKDLARTYAELNDFETAYSYTTKQQQVSEQELKVHNANLVSAMQVLHNVKEAEAKVALLNQQNQVSKAKQTAIILVSLAVILVFLLWLIYLRKRKKQEQKLLKYKQKLLQADLDIKTAEEEALKREIDIKISALTNYSLKIAHKNKMLTDLSRTLTNLKSRNGEFVKSKLVDLSKAINSDLSNDNEWTELMDFFSQIHPNFFKNLKAQLQDETLTSSEFRLCMLLRLNLTSKAIASILNITPDSVRIARYRMRKKLPIAQKDDLQAYLINL</sequence>
<dbReference type="Proteomes" id="UP000032361">
    <property type="component" value="Unassembled WGS sequence"/>
</dbReference>
<dbReference type="Gene3D" id="1.25.40.10">
    <property type="entry name" value="Tetratricopeptide repeat domain"/>
    <property type="match status" value="2"/>
</dbReference>
<feature type="transmembrane region" description="Helical" evidence="7">
    <location>
        <begin position="325"/>
        <end position="344"/>
    </location>
</feature>
<dbReference type="InterPro" id="IPR016032">
    <property type="entry name" value="Sig_transdc_resp-reg_C-effctor"/>
</dbReference>
<keyword evidence="4" id="KW-0802">TPR repeat</keyword>
<dbReference type="AlphaFoldDB" id="A0A0D7W1G6"/>
<dbReference type="InterPro" id="IPR011990">
    <property type="entry name" value="TPR-like_helical_dom_sf"/>
</dbReference>
<evidence type="ECO:0000259" key="8">
    <source>
        <dbReference type="SMART" id="SM00421"/>
    </source>
</evidence>
<dbReference type="RefSeq" id="WP_044627018.1">
    <property type="nucleotide sequence ID" value="NZ_JTDV01000013.1"/>
</dbReference>
<name>A0A0D7W1G6_9FLAO</name>
<evidence type="ECO:0000256" key="4">
    <source>
        <dbReference type="ARBA" id="ARBA00022803"/>
    </source>
</evidence>
<dbReference type="GO" id="GO:0006355">
    <property type="term" value="P:regulation of DNA-templated transcription"/>
    <property type="evidence" value="ECO:0007669"/>
    <property type="project" value="InterPro"/>
</dbReference>
<evidence type="ECO:0000256" key="7">
    <source>
        <dbReference type="SAM" id="Phobius"/>
    </source>
</evidence>
<dbReference type="GO" id="GO:0003677">
    <property type="term" value="F:DNA binding"/>
    <property type="evidence" value="ECO:0007669"/>
    <property type="project" value="InterPro"/>
</dbReference>
<accession>A0A0D7W1G6</accession>
<organism evidence="9 10">
    <name type="scientific">Neotamlana nanhaiensis</name>
    <dbReference type="NCBI Taxonomy" id="1382798"/>
    <lineage>
        <taxon>Bacteria</taxon>
        <taxon>Pseudomonadati</taxon>
        <taxon>Bacteroidota</taxon>
        <taxon>Flavobacteriia</taxon>
        <taxon>Flavobacteriales</taxon>
        <taxon>Flavobacteriaceae</taxon>
        <taxon>Neotamlana</taxon>
    </lineage>
</organism>
<dbReference type="Pfam" id="PF13181">
    <property type="entry name" value="TPR_8"/>
    <property type="match status" value="1"/>
</dbReference>
<comment type="subcellular location">
    <subcellularLocation>
        <location evidence="1">Cytoplasm</location>
    </subcellularLocation>
</comment>
<dbReference type="SUPFAM" id="SSF46894">
    <property type="entry name" value="C-terminal effector domain of the bipartite response regulators"/>
    <property type="match status" value="1"/>
</dbReference>
<evidence type="ECO:0000256" key="3">
    <source>
        <dbReference type="ARBA" id="ARBA00022737"/>
    </source>
</evidence>
<dbReference type="SMART" id="SM00028">
    <property type="entry name" value="TPR"/>
    <property type="match status" value="6"/>
</dbReference>
<feature type="domain" description="HTH luxR-type" evidence="8">
    <location>
        <begin position="464"/>
        <end position="521"/>
    </location>
</feature>
<keyword evidence="7" id="KW-0812">Transmembrane</keyword>
<dbReference type="InterPro" id="IPR051476">
    <property type="entry name" value="Bac_ResReg_Asp_Phosphatase"/>
</dbReference>
<proteinExistence type="inferred from homology"/>
<evidence type="ECO:0000313" key="9">
    <source>
        <dbReference type="EMBL" id="KJD31697.1"/>
    </source>
</evidence>
<dbReference type="SMART" id="SM00421">
    <property type="entry name" value="HTH_LUXR"/>
    <property type="match status" value="1"/>
</dbReference>
<dbReference type="Pfam" id="PF13424">
    <property type="entry name" value="TPR_12"/>
    <property type="match status" value="2"/>
</dbReference>
<evidence type="ECO:0000313" key="10">
    <source>
        <dbReference type="Proteomes" id="UP000032361"/>
    </source>
</evidence>
<dbReference type="Gene3D" id="1.10.10.10">
    <property type="entry name" value="Winged helix-like DNA-binding domain superfamily/Winged helix DNA-binding domain"/>
    <property type="match status" value="1"/>
</dbReference>
<evidence type="ECO:0000256" key="6">
    <source>
        <dbReference type="SAM" id="Coils"/>
    </source>
</evidence>
<keyword evidence="2" id="KW-0963">Cytoplasm</keyword>
<dbReference type="InterPro" id="IPR036388">
    <property type="entry name" value="WH-like_DNA-bd_sf"/>
</dbReference>
<dbReference type="EMBL" id="JTDV01000013">
    <property type="protein sequence ID" value="KJD31697.1"/>
    <property type="molecule type" value="Genomic_DNA"/>
</dbReference>
<dbReference type="OrthoDB" id="1090267at2"/>